<dbReference type="EMBL" id="JACBYR010000001">
    <property type="protein sequence ID" value="NYE82975.1"/>
    <property type="molecule type" value="Genomic_DNA"/>
</dbReference>
<dbReference type="Gene3D" id="2.60.120.10">
    <property type="entry name" value="Jelly Rolls"/>
    <property type="match status" value="1"/>
</dbReference>
<gene>
    <name evidence="2" type="ORF">FHW18_002246</name>
</gene>
<organism evidence="2 3">
    <name type="scientific">Pigmentiphaga litoralis</name>
    <dbReference type="NCBI Taxonomy" id="516702"/>
    <lineage>
        <taxon>Bacteria</taxon>
        <taxon>Pseudomonadati</taxon>
        <taxon>Pseudomonadota</taxon>
        <taxon>Betaproteobacteria</taxon>
        <taxon>Burkholderiales</taxon>
        <taxon>Alcaligenaceae</taxon>
        <taxon>Pigmentiphaga</taxon>
    </lineage>
</organism>
<dbReference type="AlphaFoldDB" id="A0A7Y9IUC4"/>
<proteinExistence type="predicted"/>
<sequence>MTASLPRSATYAAHYEQPPQQESPGCRTWLTRGANFVVAVSEVRAGAVLERTDNPDEYFVFLPANQARISAGADSIDAHAETLTIVPPGDSRIEALNDGHIVRVFSRLNTDLLDACPNAAIYADGAPEVAPLVSWPDPVDGFRLRHYVLADHVRPDSNMRIFRSCNLMVNVLNKRTVPRDPAKLSPHSHTDFEQASLAIQGTYTHHLRWPWTPDMNQWRDDEHVTVGSPSVTVIPAKVLHTSANVSEGDCWLVDIFGPPRMDFSSKPGMVCNADDYPMPLVVAPS</sequence>
<evidence type="ECO:0000256" key="1">
    <source>
        <dbReference type="SAM" id="MobiDB-lite"/>
    </source>
</evidence>
<dbReference type="Proteomes" id="UP000542125">
    <property type="component" value="Unassembled WGS sequence"/>
</dbReference>
<evidence type="ECO:0000313" key="3">
    <source>
        <dbReference type="Proteomes" id="UP000542125"/>
    </source>
</evidence>
<reference evidence="2 3" key="1">
    <citation type="submission" date="2020-07" db="EMBL/GenBank/DDBJ databases">
        <title>Genomic Encyclopedia of Type Strains, Phase IV (KMG-V): Genome sequencing to study the core and pangenomes of soil and plant-associated prokaryotes.</title>
        <authorList>
            <person name="Whitman W."/>
        </authorList>
    </citation>
    <scope>NUCLEOTIDE SEQUENCE [LARGE SCALE GENOMIC DNA]</scope>
    <source>
        <strain evidence="2 3">SAS40</strain>
    </source>
</reference>
<dbReference type="RefSeq" id="WP_179586276.1">
    <property type="nucleotide sequence ID" value="NZ_JACBYR010000001.1"/>
</dbReference>
<feature type="region of interest" description="Disordered" evidence="1">
    <location>
        <begin position="1"/>
        <end position="24"/>
    </location>
</feature>
<keyword evidence="3" id="KW-1185">Reference proteome</keyword>
<comment type="caution">
    <text evidence="2">The sequence shown here is derived from an EMBL/GenBank/DDBJ whole genome shotgun (WGS) entry which is preliminary data.</text>
</comment>
<name>A0A7Y9IUC4_9BURK</name>
<dbReference type="GO" id="GO:0016853">
    <property type="term" value="F:isomerase activity"/>
    <property type="evidence" value="ECO:0007669"/>
    <property type="project" value="UniProtKB-KW"/>
</dbReference>
<dbReference type="SUPFAM" id="SSF51182">
    <property type="entry name" value="RmlC-like cupins"/>
    <property type="match status" value="1"/>
</dbReference>
<evidence type="ECO:0000313" key="2">
    <source>
        <dbReference type="EMBL" id="NYE82975.1"/>
    </source>
</evidence>
<dbReference type="InterPro" id="IPR011051">
    <property type="entry name" value="RmlC_Cupin_sf"/>
</dbReference>
<keyword evidence="2" id="KW-0413">Isomerase</keyword>
<accession>A0A7Y9IUC4</accession>
<protein>
    <submittedName>
        <fullName evidence="2">Mannose-6-phosphate isomerase-like protein (Cupin superfamily)</fullName>
    </submittedName>
</protein>
<dbReference type="InterPro" id="IPR014710">
    <property type="entry name" value="RmlC-like_jellyroll"/>
</dbReference>